<gene>
    <name evidence="1" type="ORF">M441DRAFT_63957</name>
</gene>
<reference evidence="1 2" key="1">
    <citation type="submission" date="2016-07" db="EMBL/GenBank/DDBJ databases">
        <title>Multiple horizontal gene transfer events from other fungi enriched the ability of initially mycotrophic Trichoderma (Ascomycota) to feed on dead plant biomass.</title>
        <authorList>
            <consortium name="DOE Joint Genome Institute"/>
            <person name="Aerts A."/>
            <person name="Atanasova L."/>
            <person name="Chenthamara K."/>
            <person name="Zhang J."/>
            <person name="Grujic M."/>
            <person name="Henrissat B."/>
            <person name="Kuo A."/>
            <person name="Salamov A."/>
            <person name="Lipzen A."/>
            <person name="Labutti K."/>
            <person name="Barry K."/>
            <person name="Miao Y."/>
            <person name="Rahimi M.J."/>
            <person name="Shen Q."/>
            <person name="Grigoriev I.V."/>
            <person name="Kubicek C.P."/>
            <person name="Druzhinina I.S."/>
        </authorList>
    </citation>
    <scope>NUCLEOTIDE SEQUENCE [LARGE SCALE GENOMIC DNA]</scope>
    <source>
        <strain evidence="1 2">CBS 433.97</strain>
    </source>
</reference>
<accession>A0A2T3ZPH8</accession>
<dbReference type="AlphaFoldDB" id="A0A2T3ZPH8"/>
<organism evidence="1 2">
    <name type="scientific">Trichoderma asperellum (strain ATCC 204424 / CBS 433.97 / NBRC 101777)</name>
    <dbReference type="NCBI Taxonomy" id="1042311"/>
    <lineage>
        <taxon>Eukaryota</taxon>
        <taxon>Fungi</taxon>
        <taxon>Dikarya</taxon>
        <taxon>Ascomycota</taxon>
        <taxon>Pezizomycotina</taxon>
        <taxon>Sordariomycetes</taxon>
        <taxon>Hypocreomycetidae</taxon>
        <taxon>Hypocreales</taxon>
        <taxon>Hypocreaceae</taxon>
        <taxon>Trichoderma</taxon>
    </lineage>
</organism>
<protein>
    <submittedName>
        <fullName evidence="1">Uncharacterized protein</fullName>
    </submittedName>
</protein>
<proteinExistence type="predicted"/>
<keyword evidence="2" id="KW-1185">Reference proteome</keyword>
<dbReference type="EMBL" id="KZ679256">
    <property type="protein sequence ID" value="PTB46684.1"/>
    <property type="molecule type" value="Genomic_DNA"/>
</dbReference>
<dbReference type="OrthoDB" id="5153884at2759"/>
<evidence type="ECO:0000313" key="2">
    <source>
        <dbReference type="Proteomes" id="UP000240493"/>
    </source>
</evidence>
<evidence type="ECO:0000313" key="1">
    <source>
        <dbReference type="EMBL" id="PTB46684.1"/>
    </source>
</evidence>
<name>A0A2T3ZPH8_TRIA4</name>
<dbReference type="Proteomes" id="UP000240493">
    <property type="component" value="Unassembled WGS sequence"/>
</dbReference>
<sequence>MSIREVQEDNERIAREMRLLWLQRQQEARRTVNPRFGPAVDGVLWSRIHPDESPAVPILSILEFHLKSGIDILDNSKPPRKLWDSVLQYISSISGCCAVKWGSILDEPPATLLCMIHWDSAVAWRKFQYSLGFSPLIGLLKSEVSNRCAKLNLSGVLWLDGATIVDVVSVTFDARATSSLNLRAAFEESWNTHAASMTREFKGLQHSHTAWLENNASTFFDPTPAEAAAAITLTTFIAFLAWDGEQYDSNCTERLCDGFQSSLSYSSGNEPTISIKTVQLINQFQDKDHDPPRQPAIQSPSLAYILQANSPHRCSADLVNIRKQAHMALTRSISDARARTRLFPAPQGSFIPQGEVYEGNMPMTWRWQPRWEPIHGYHFVDVAWMYLKPNALRTRGPQIYNQLNNEIGALAGFVKAFWARDVENKRKIAVLTAALITHKAFPMARSPVGVWLDPRRYIELTTFYIPQGAYERELFEQAYAAFDRMTVPSQVGGVPRACSVSDAGGWQPAETTENLDYQLFMGVMIWESPAARIEWYEELFRLSCESYELFGHKLDALKLLASGGAKSRFLALQSQ</sequence>